<feature type="compositionally biased region" description="Polar residues" evidence="3">
    <location>
        <begin position="1"/>
        <end position="14"/>
    </location>
</feature>
<keyword evidence="4" id="KW-0472">Membrane</keyword>
<name>A0AAV5CCT4_ELECO</name>
<keyword evidence="2" id="KW-0067">ATP-binding</keyword>
<dbReference type="PANTHER" id="PTHR48040:SF18">
    <property type="entry name" value="PLEIOTROPIC DRUG RESISTANCE PROTEIN 3-LIKE ISOFORM X1"/>
    <property type="match status" value="1"/>
</dbReference>
<organism evidence="6 7">
    <name type="scientific">Eleusine coracana subsp. coracana</name>
    <dbReference type="NCBI Taxonomy" id="191504"/>
    <lineage>
        <taxon>Eukaryota</taxon>
        <taxon>Viridiplantae</taxon>
        <taxon>Streptophyta</taxon>
        <taxon>Embryophyta</taxon>
        <taxon>Tracheophyta</taxon>
        <taxon>Spermatophyta</taxon>
        <taxon>Magnoliopsida</taxon>
        <taxon>Liliopsida</taxon>
        <taxon>Poales</taxon>
        <taxon>Poaceae</taxon>
        <taxon>PACMAD clade</taxon>
        <taxon>Chloridoideae</taxon>
        <taxon>Cynodonteae</taxon>
        <taxon>Eleusininae</taxon>
        <taxon>Eleusine</taxon>
    </lineage>
</organism>
<gene>
    <name evidence="6" type="primary">ga12654</name>
    <name evidence="6" type="ORF">PR202_ga12654</name>
</gene>
<evidence type="ECO:0000256" key="4">
    <source>
        <dbReference type="SAM" id="Phobius"/>
    </source>
</evidence>
<dbReference type="SMART" id="SM00382">
    <property type="entry name" value="AAA"/>
    <property type="match status" value="1"/>
</dbReference>
<feature type="transmembrane region" description="Helical" evidence="4">
    <location>
        <begin position="176"/>
        <end position="195"/>
    </location>
</feature>
<evidence type="ECO:0000313" key="7">
    <source>
        <dbReference type="Proteomes" id="UP001054889"/>
    </source>
</evidence>
<dbReference type="Pfam" id="PF00005">
    <property type="entry name" value="ABC_tran"/>
    <property type="match status" value="1"/>
</dbReference>
<proteinExistence type="predicted"/>
<dbReference type="Proteomes" id="UP001054889">
    <property type="component" value="Unassembled WGS sequence"/>
</dbReference>
<dbReference type="GO" id="GO:0016887">
    <property type="term" value="F:ATP hydrolysis activity"/>
    <property type="evidence" value="ECO:0007669"/>
    <property type="project" value="InterPro"/>
</dbReference>
<sequence>MESSKRATSTSQAGNGEFELEMAAKEQQNGATDAGEAWELLLDSSKAGAIKRREFFDNLLKCVEDDNVHFLQRQKERIERHVFFADRSGKSTLLRALAGQLDKTLKIMGLEICADTMVGDAMRRGISGGQKKRLTTGVVPQIRFFCQFLILSLVHHSVTSFYRFIASYAQTNIVSFFYVFLGIALFLVFGGFILPKPKTSIPIMKLALTFHNLNYYVDTPPEMLKQGYPARKLQLLHSVTGAFRPGVLSALMGVSGAGKTTLLDVLAGRKTGGSIEGDIRIGGYPKLTVKESVTYSAWLRLPPQVDGKTRHEFVNEVLKIVELDEIKDTLVGIQGINGLSLEQRKRLTVAVELISNPSVILMDEPTTGLDARSAAIVIRAVKNISETGRTVVCTIHQPSIDIFEAFDEVH</sequence>
<dbReference type="InterPro" id="IPR003439">
    <property type="entry name" value="ABC_transporter-like_ATP-bd"/>
</dbReference>
<dbReference type="PROSITE" id="PS50893">
    <property type="entry name" value="ABC_TRANSPORTER_2"/>
    <property type="match status" value="1"/>
</dbReference>
<evidence type="ECO:0000259" key="5">
    <source>
        <dbReference type="PROSITE" id="PS50893"/>
    </source>
</evidence>
<keyword evidence="4" id="KW-0812">Transmembrane</keyword>
<evidence type="ECO:0000256" key="1">
    <source>
        <dbReference type="ARBA" id="ARBA00022741"/>
    </source>
</evidence>
<dbReference type="InterPro" id="IPR003593">
    <property type="entry name" value="AAA+_ATPase"/>
</dbReference>
<keyword evidence="4" id="KW-1133">Transmembrane helix</keyword>
<comment type="caution">
    <text evidence="6">The sequence shown here is derived from an EMBL/GenBank/DDBJ whole genome shotgun (WGS) entry which is preliminary data.</text>
</comment>
<dbReference type="PANTHER" id="PTHR48040">
    <property type="entry name" value="PLEIOTROPIC DRUG RESISTANCE PROTEIN 1-LIKE ISOFORM X1"/>
    <property type="match status" value="1"/>
</dbReference>
<keyword evidence="1" id="KW-0547">Nucleotide-binding</keyword>
<protein>
    <recommendedName>
        <fullName evidence="5">ABC transporter domain-containing protein</fullName>
    </recommendedName>
</protein>
<dbReference type="InterPro" id="IPR027417">
    <property type="entry name" value="P-loop_NTPase"/>
</dbReference>
<dbReference type="GO" id="GO:0005524">
    <property type="term" value="F:ATP binding"/>
    <property type="evidence" value="ECO:0007669"/>
    <property type="project" value="UniProtKB-KW"/>
</dbReference>
<dbReference type="Gene3D" id="3.40.50.300">
    <property type="entry name" value="P-loop containing nucleotide triphosphate hydrolases"/>
    <property type="match status" value="1"/>
</dbReference>
<dbReference type="AlphaFoldDB" id="A0AAV5CCT4"/>
<reference evidence="6" key="1">
    <citation type="journal article" date="2018" name="DNA Res.">
        <title>Multiple hybrid de novo genome assembly of finger millet, an orphan allotetraploid crop.</title>
        <authorList>
            <person name="Hatakeyama M."/>
            <person name="Aluri S."/>
            <person name="Balachadran M.T."/>
            <person name="Sivarajan S.R."/>
            <person name="Patrignani A."/>
            <person name="Gruter S."/>
            <person name="Poveda L."/>
            <person name="Shimizu-Inatsugi R."/>
            <person name="Baeten J."/>
            <person name="Francoijs K.J."/>
            <person name="Nataraja K.N."/>
            <person name="Reddy Y.A.N."/>
            <person name="Phadnis S."/>
            <person name="Ravikumar R.L."/>
            <person name="Schlapbach R."/>
            <person name="Sreeman S.M."/>
            <person name="Shimizu K.K."/>
        </authorList>
    </citation>
    <scope>NUCLEOTIDE SEQUENCE</scope>
</reference>
<evidence type="ECO:0000256" key="3">
    <source>
        <dbReference type="SAM" id="MobiDB-lite"/>
    </source>
</evidence>
<dbReference type="EMBL" id="BQKI01000006">
    <property type="protein sequence ID" value="GJM95871.1"/>
    <property type="molecule type" value="Genomic_DNA"/>
</dbReference>
<dbReference type="SUPFAM" id="SSF52540">
    <property type="entry name" value="P-loop containing nucleoside triphosphate hydrolases"/>
    <property type="match status" value="2"/>
</dbReference>
<feature type="region of interest" description="Disordered" evidence="3">
    <location>
        <begin position="1"/>
        <end position="31"/>
    </location>
</feature>
<accession>A0AAV5CCT4</accession>
<feature type="domain" description="ABC transporter" evidence="5">
    <location>
        <begin position="208"/>
        <end position="409"/>
    </location>
</feature>
<evidence type="ECO:0000256" key="2">
    <source>
        <dbReference type="ARBA" id="ARBA00022840"/>
    </source>
</evidence>
<keyword evidence="7" id="KW-1185">Reference proteome</keyword>
<reference evidence="6" key="2">
    <citation type="submission" date="2021-12" db="EMBL/GenBank/DDBJ databases">
        <title>Resequencing data analysis of finger millet.</title>
        <authorList>
            <person name="Hatakeyama M."/>
            <person name="Aluri S."/>
            <person name="Balachadran M.T."/>
            <person name="Sivarajan S.R."/>
            <person name="Poveda L."/>
            <person name="Shimizu-Inatsugi R."/>
            <person name="Schlapbach R."/>
            <person name="Sreeman S.M."/>
            <person name="Shimizu K.K."/>
        </authorList>
    </citation>
    <scope>NUCLEOTIDE SEQUENCE</scope>
</reference>
<evidence type="ECO:0000313" key="6">
    <source>
        <dbReference type="EMBL" id="GJM95871.1"/>
    </source>
</evidence>